<dbReference type="RefSeq" id="WP_111325415.1">
    <property type="nucleotide sequence ID" value="NZ_BIFX01000001.1"/>
</dbReference>
<proteinExistence type="predicted"/>
<dbReference type="AlphaFoldDB" id="A0A326U0X5"/>
<comment type="caution">
    <text evidence="1">The sequence shown here is derived from an EMBL/GenBank/DDBJ whole genome shotgun (WGS) entry which is preliminary data.</text>
</comment>
<sequence>MAGWEEELAVLLEELGVEQEEPRAHLRPGRRSLRSEARRRDQLADALGWGEGSITGDEDWTDDLSAMRREVDAIVNQVILLMQRGTLDPSLKEDVMVVLRALRRRAPGLQQSIGDEAYLESASAMLHFCRLVLQLSEFATEDRQ</sequence>
<keyword evidence="2" id="KW-1185">Reference proteome</keyword>
<name>A0A326U0X5_THEHA</name>
<reference evidence="1 2" key="1">
    <citation type="submission" date="2018-06" db="EMBL/GenBank/DDBJ databases">
        <title>Genomic Encyclopedia of Archaeal and Bacterial Type Strains, Phase II (KMG-II): from individual species to whole genera.</title>
        <authorList>
            <person name="Goeker M."/>
        </authorList>
    </citation>
    <scope>NUCLEOTIDE SEQUENCE [LARGE SCALE GENOMIC DNA]</scope>
    <source>
        <strain evidence="1 2">ATCC BAA-1881</strain>
    </source>
</reference>
<organism evidence="1 2">
    <name type="scientific">Thermosporothrix hazakensis</name>
    <dbReference type="NCBI Taxonomy" id="644383"/>
    <lineage>
        <taxon>Bacteria</taxon>
        <taxon>Bacillati</taxon>
        <taxon>Chloroflexota</taxon>
        <taxon>Ktedonobacteria</taxon>
        <taxon>Ktedonobacterales</taxon>
        <taxon>Thermosporotrichaceae</taxon>
        <taxon>Thermosporothrix</taxon>
    </lineage>
</organism>
<dbReference type="Proteomes" id="UP000248806">
    <property type="component" value="Unassembled WGS sequence"/>
</dbReference>
<evidence type="ECO:0000313" key="1">
    <source>
        <dbReference type="EMBL" id="PZW23342.1"/>
    </source>
</evidence>
<protein>
    <submittedName>
        <fullName evidence="1">Uncharacterized protein</fullName>
    </submittedName>
</protein>
<gene>
    <name evidence="1" type="ORF">EI42_05140</name>
</gene>
<evidence type="ECO:0000313" key="2">
    <source>
        <dbReference type="Proteomes" id="UP000248806"/>
    </source>
</evidence>
<dbReference type="OrthoDB" id="160754at2"/>
<accession>A0A326U0X5</accession>
<dbReference type="EMBL" id="QKUF01000027">
    <property type="protein sequence ID" value="PZW23342.1"/>
    <property type="molecule type" value="Genomic_DNA"/>
</dbReference>